<keyword evidence="3" id="KW-0813">Transport</keyword>
<dbReference type="GO" id="GO:0042626">
    <property type="term" value="F:ATPase-coupled transmembrane transporter activity"/>
    <property type="evidence" value="ECO:0007669"/>
    <property type="project" value="TreeGrafter"/>
</dbReference>
<evidence type="ECO:0000256" key="4">
    <source>
        <dbReference type="ARBA" id="ARBA00022475"/>
    </source>
</evidence>
<dbReference type="FunFam" id="3.40.50.300:FF:000224">
    <property type="entry name" value="Energy-coupling factor transporter ATP-binding protein EcfA"/>
    <property type="match status" value="1"/>
</dbReference>
<keyword evidence="7" id="KW-1278">Translocase</keyword>
<dbReference type="InterPro" id="IPR015856">
    <property type="entry name" value="ABC_transpr_CbiO/EcfA_su"/>
</dbReference>
<organism evidence="10 11">
    <name type="scientific">Pseudonocardia kunmingensis</name>
    <dbReference type="NCBI Taxonomy" id="630975"/>
    <lineage>
        <taxon>Bacteria</taxon>
        <taxon>Bacillati</taxon>
        <taxon>Actinomycetota</taxon>
        <taxon>Actinomycetes</taxon>
        <taxon>Pseudonocardiales</taxon>
        <taxon>Pseudonocardiaceae</taxon>
        <taxon>Pseudonocardia</taxon>
    </lineage>
</organism>
<comment type="subcellular location">
    <subcellularLocation>
        <location evidence="1">Cell membrane</location>
    </subcellularLocation>
</comment>
<keyword evidence="5" id="KW-0547">Nucleotide-binding</keyword>
<dbReference type="SUPFAM" id="SSF52540">
    <property type="entry name" value="P-loop containing nucleoside triphosphate hydrolases"/>
    <property type="match status" value="2"/>
</dbReference>
<dbReference type="GO" id="GO:0043190">
    <property type="term" value="C:ATP-binding cassette (ABC) transporter complex"/>
    <property type="evidence" value="ECO:0007669"/>
    <property type="project" value="TreeGrafter"/>
</dbReference>
<evidence type="ECO:0000256" key="1">
    <source>
        <dbReference type="ARBA" id="ARBA00004236"/>
    </source>
</evidence>
<dbReference type="PROSITE" id="PS50893">
    <property type="entry name" value="ABC_TRANSPORTER_2"/>
    <property type="match status" value="2"/>
</dbReference>
<dbReference type="Proteomes" id="UP000315677">
    <property type="component" value="Unassembled WGS sequence"/>
</dbReference>
<dbReference type="GO" id="GO:0016887">
    <property type="term" value="F:ATP hydrolysis activity"/>
    <property type="evidence" value="ECO:0007669"/>
    <property type="project" value="InterPro"/>
</dbReference>
<dbReference type="NCBIfam" id="NF010167">
    <property type="entry name" value="PRK13648.1"/>
    <property type="match status" value="2"/>
</dbReference>
<feature type="domain" description="ABC transporter" evidence="9">
    <location>
        <begin position="298"/>
        <end position="538"/>
    </location>
</feature>
<dbReference type="GO" id="GO:0005524">
    <property type="term" value="F:ATP binding"/>
    <property type="evidence" value="ECO:0007669"/>
    <property type="project" value="UniProtKB-KW"/>
</dbReference>
<dbReference type="CDD" id="cd03225">
    <property type="entry name" value="ABC_cobalt_CbiO_domain1"/>
    <property type="match status" value="2"/>
</dbReference>
<evidence type="ECO:0000256" key="5">
    <source>
        <dbReference type="ARBA" id="ARBA00022741"/>
    </source>
</evidence>
<dbReference type="EMBL" id="VFPA01000002">
    <property type="protein sequence ID" value="TQM11695.1"/>
    <property type="molecule type" value="Genomic_DNA"/>
</dbReference>
<feature type="domain" description="ABC transporter" evidence="9">
    <location>
        <begin position="7"/>
        <end position="246"/>
    </location>
</feature>
<keyword evidence="8" id="KW-0472">Membrane</keyword>
<dbReference type="OrthoDB" id="501320at2"/>
<dbReference type="SMART" id="SM00382">
    <property type="entry name" value="AAA"/>
    <property type="match status" value="2"/>
</dbReference>
<gene>
    <name evidence="10" type="ORF">FB558_4264</name>
</gene>
<evidence type="ECO:0000256" key="6">
    <source>
        <dbReference type="ARBA" id="ARBA00022840"/>
    </source>
</evidence>
<sequence>MSTTIAVRNLSVRYRGAERRALDEVDFEAAEGEILGVLGPTGAGKSTLLKCLAGVIPHFEHDARYKGSLSVLGRELAESDSLASVAADVGLVLQDPEVQLVNTTVREELAWGMENRGVPVPVILDRVDRAAELFGLTDLLDRFTHALSGGEKQRTVVAATFCLDPRVMLLDEPTSELDPAGTDDVMRAIRTVAAQGVTVVIVEHKVEELAEYADRLVQLDHGAVTAVGTPRELLTSPRAVHRPPVLALARRLRELQAWPSTELPLTVDEAVAQWTGGVGRVVPHAPAAPSAVPRPDVLTLRDVRHVYPGGVAALTGVELAIGRGEFVAIIGKNGSGKTTLAKHLNGMLHPTNRDGTVTVAPAGAPPFRTGERRLHQIARHVGYVFQNPDRQIFHDSCAEELEFGLRNLGVPEAEIGPRVGETLRAVGLAGRERTNPAHMSRGERQRLAIAATLVMEPEVAVIDEPTTGQDPAEARLILDVLAAYCRAGHTVVIISHDMALVAGYADRIIAMRHGSVLADGPPREVFAMVDVLDTTNIRPPQLTAFGSRIGAPVLLDHDEAVAALSGLAANERC</sequence>
<keyword evidence="6 10" id="KW-0067">ATP-binding</keyword>
<evidence type="ECO:0000313" key="11">
    <source>
        <dbReference type="Proteomes" id="UP000315677"/>
    </source>
</evidence>
<dbReference type="InterPro" id="IPR050095">
    <property type="entry name" value="ECF_ABC_transporter_ATP-bd"/>
</dbReference>
<dbReference type="AlphaFoldDB" id="A0A543DQT2"/>
<dbReference type="RefSeq" id="WP_142056019.1">
    <property type="nucleotide sequence ID" value="NZ_VFPA01000002.1"/>
</dbReference>
<protein>
    <submittedName>
        <fullName evidence="10">Energy-coupling factor transport system ATP-binding protein</fullName>
    </submittedName>
</protein>
<dbReference type="PANTHER" id="PTHR43553:SF21">
    <property type="entry name" value="ABC TRANSPORTER ATP-BINDING PROTEIN MA_1418-RELATED"/>
    <property type="match status" value="1"/>
</dbReference>
<dbReference type="InterPro" id="IPR027417">
    <property type="entry name" value="P-loop_NTPase"/>
</dbReference>
<reference evidence="10 11" key="1">
    <citation type="submission" date="2019-06" db="EMBL/GenBank/DDBJ databases">
        <title>Sequencing the genomes of 1000 actinobacteria strains.</title>
        <authorList>
            <person name="Klenk H.-P."/>
        </authorList>
    </citation>
    <scope>NUCLEOTIDE SEQUENCE [LARGE SCALE GENOMIC DNA]</scope>
    <source>
        <strain evidence="10 11">DSM 45301</strain>
    </source>
</reference>
<evidence type="ECO:0000259" key="9">
    <source>
        <dbReference type="PROSITE" id="PS50893"/>
    </source>
</evidence>
<evidence type="ECO:0000313" key="10">
    <source>
        <dbReference type="EMBL" id="TQM11695.1"/>
    </source>
</evidence>
<dbReference type="InterPro" id="IPR003593">
    <property type="entry name" value="AAA+_ATPase"/>
</dbReference>
<keyword evidence="11" id="KW-1185">Reference proteome</keyword>
<accession>A0A543DQT2</accession>
<dbReference type="Gene3D" id="3.40.50.300">
    <property type="entry name" value="P-loop containing nucleotide triphosphate hydrolases"/>
    <property type="match status" value="2"/>
</dbReference>
<keyword evidence="4" id="KW-1003">Cell membrane</keyword>
<dbReference type="InterPro" id="IPR003439">
    <property type="entry name" value="ABC_transporter-like_ATP-bd"/>
</dbReference>
<evidence type="ECO:0000256" key="7">
    <source>
        <dbReference type="ARBA" id="ARBA00022967"/>
    </source>
</evidence>
<name>A0A543DQT2_9PSEU</name>
<evidence type="ECO:0000256" key="2">
    <source>
        <dbReference type="ARBA" id="ARBA00005417"/>
    </source>
</evidence>
<evidence type="ECO:0000256" key="8">
    <source>
        <dbReference type="ARBA" id="ARBA00023136"/>
    </source>
</evidence>
<proteinExistence type="inferred from homology"/>
<dbReference type="Pfam" id="PF00005">
    <property type="entry name" value="ABC_tran"/>
    <property type="match status" value="2"/>
</dbReference>
<evidence type="ECO:0000256" key="3">
    <source>
        <dbReference type="ARBA" id="ARBA00022448"/>
    </source>
</evidence>
<dbReference type="PANTHER" id="PTHR43553">
    <property type="entry name" value="HEAVY METAL TRANSPORTER"/>
    <property type="match status" value="1"/>
</dbReference>
<comment type="caution">
    <text evidence="10">The sequence shown here is derived from an EMBL/GenBank/DDBJ whole genome shotgun (WGS) entry which is preliminary data.</text>
</comment>
<comment type="similarity">
    <text evidence="2">Belongs to the ABC transporter superfamily.</text>
</comment>